<dbReference type="Gene3D" id="3.90.550.10">
    <property type="entry name" value="Spore Coat Polysaccharide Biosynthesis Protein SpsA, Chain A"/>
    <property type="match status" value="1"/>
</dbReference>
<evidence type="ECO:0000256" key="2">
    <source>
        <dbReference type="ARBA" id="ARBA00022676"/>
    </source>
</evidence>
<dbReference type="OrthoDB" id="9800276at2"/>
<feature type="transmembrane region" description="Helical" evidence="4">
    <location>
        <begin position="6"/>
        <end position="24"/>
    </location>
</feature>
<keyword evidence="3 6" id="KW-0808">Transferase</keyword>
<evidence type="ECO:0000259" key="5">
    <source>
        <dbReference type="Pfam" id="PF00535"/>
    </source>
</evidence>
<feature type="transmembrane region" description="Helical" evidence="4">
    <location>
        <begin position="271"/>
        <end position="288"/>
    </location>
</feature>
<dbReference type="SUPFAM" id="SSF53448">
    <property type="entry name" value="Nucleotide-diphospho-sugar transferases"/>
    <property type="match status" value="1"/>
</dbReference>
<feature type="transmembrane region" description="Helical" evidence="4">
    <location>
        <begin position="329"/>
        <end position="352"/>
    </location>
</feature>
<keyword evidence="4" id="KW-0812">Transmembrane</keyword>
<protein>
    <submittedName>
        <fullName evidence="6">Glycosyltransferase</fullName>
    </submittedName>
</protein>
<reference evidence="7" key="1">
    <citation type="submission" date="2018-08" db="EMBL/GenBank/DDBJ databases">
        <authorList>
            <person name="Liu Z.-W."/>
            <person name="Du Z.-J."/>
        </authorList>
    </citation>
    <scope>NUCLEOTIDE SEQUENCE [LARGE SCALE GENOMIC DNA]</scope>
    <source>
        <strain evidence="7">H4X</strain>
    </source>
</reference>
<keyword evidence="4" id="KW-1133">Transmembrane helix</keyword>
<dbReference type="RefSeq" id="WP_115568115.1">
    <property type="nucleotide sequence ID" value="NZ_QRGR01000038.1"/>
</dbReference>
<dbReference type="Pfam" id="PF00535">
    <property type="entry name" value="Glycos_transf_2"/>
    <property type="match status" value="1"/>
</dbReference>
<name>A0A3D8L4F8_9BACT</name>
<keyword evidence="7" id="KW-1185">Reference proteome</keyword>
<keyword evidence="2" id="KW-0328">Glycosyltransferase</keyword>
<dbReference type="PANTHER" id="PTHR43630">
    <property type="entry name" value="POLY-BETA-1,6-N-ACETYL-D-GLUCOSAMINE SYNTHASE"/>
    <property type="match status" value="1"/>
</dbReference>
<evidence type="ECO:0000256" key="4">
    <source>
        <dbReference type="SAM" id="Phobius"/>
    </source>
</evidence>
<comment type="similarity">
    <text evidence="1">Belongs to the glycosyltransferase 2 family.</text>
</comment>
<dbReference type="Proteomes" id="UP000256708">
    <property type="component" value="Unassembled WGS sequence"/>
</dbReference>
<organism evidence="6 7">
    <name type="scientific">Pontibacter diazotrophicus</name>
    <dbReference type="NCBI Taxonomy" id="1400979"/>
    <lineage>
        <taxon>Bacteria</taxon>
        <taxon>Pseudomonadati</taxon>
        <taxon>Bacteroidota</taxon>
        <taxon>Cytophagia</taxon>
        <taxon>Cytophagales</taxon>
        <taxon>Hymenobacteraceae</taxon>
        <taxon>Pontibacter</taxon>
    </lineage>
</organism>
<feature type="domain" description="Glycosyltransferase 2-like" evidence="5">
    <location>
        <begin position="40"/>
        <end position="207"/>
    </location>
</feature>
<evidence type="ECO:0000256" key="3">
    <source>
        <dbReference type="ARBA" id="ARBA00022679"/>
    </source>
</evidence>
<accession>A0A3D8L4F8</accession>
<dbReference type="AlphaFoldDB" id="A0A3D8L4F8"/>
<evidence type="ECO:0000313" key="6">
    <source>
        <dbReference type="EMBL" id="RDV11832.1"/>
    </source>
</evidence>
<evidence type="ECO:0000256" key="1">
    <source>
        <dbReference type="ARBA" id="ARBA00006739"/>
    </source>
</evidence>
<evidence type="ECO:0000313" key="7">
    <source>
        <dbReference type="Proteomes" id="UP000256708"/>
    </source>
</evidence>
<dbReference type="GO" id="GO:0016757">
    <property type="term" value="F:glycosyltransferase activity"/>
    <property type="evidence" value="ECO:0007669"/>
    <property type="project" value="UniProtKB-KW"/>
</dbReference>
<dbReference type="InterPro" id="IPR029044">
    <property type="entry name" value="Nucleotide-diphossugar_trans"/>
</dbReference>
<proteinExistence type="inferred from homology"/>
<dbReference type="PANTHER" id="PTHR43630:SF1">
    <property type="entry name" value="POLY-BETA-1,6-N-ACETYL-D-GLUCOSAMINE SYNTHASE"/>
    <property type="match status" value="1"/>
</dbReference>
<dbReference type="EMBL" id="QRGR01000038">
    <property type="protein sequence ID" value="RDV11832.1"/>
    <property type="molecule type" value="Genomic_DNA"/>
</dbReference>
<comment type="caution">
    <text evidence="6">The sequence shown here is derived from an EMBL/GenBank/DDBJ whole genome shotgun (WGS) entry which is preliminary data.</text>
</comment>
<feature type="transmembrane region" description="Helical" evidence="4">
    <location>
        <begin position="294"/>
        <end position="317"/>
    </location>
</feature>
<keyword evidence="4" id="KW-0472">Membrane</keyword>
<dbReference type="InterPro" id="IPR001173">
    <property type="entry name" value="Glyco_trans_2-like"/>
</dbReference>
<sequence>MIVSVAYFILYFLLFLGLLILLVFNRKRYALQQSHQPRISILIAARNEEHTILRCLQAIAALDYPDGKIEVLIGDDASSDGTRAVVEAFIQGKPGYRCISIRQNTGTTKGKANVLAQLAKHATSDFFFYTDADIAVPPQWVRGMLSEMKEDVGVVTGITSIAGDSFWARLQAMDWLYALGLMQVVSDLKLPVSTMGNNMLLRRQAYEGVGGFEGIGFSITEDIAIFNAIIKKGWTFRNIYDKSVLALSTPAVRFTDYLHQRKRWMRGSMHLPLYMAIIFILHSAYYPVLLPFFAYTSVGVALAIFVFKLSLQSLYVHICLQRLGQSAPWWFYIAFEIYLVVTSVILIFYFFLPLSISWKGRKY</sequence>
<gene>
    <name evidence="6" type="ORF">DXT99_23900</name>
</gene>